<dbReference type="PANTHER" id="PTHR11461">
    <property type="entry name" value="SERINE PROTEASE INHIBITOR, SERPIN"/>
    <property type="match status" value="1"/>
</dbReference>
<dbReference type="SMART" id="SM00093">
    <property type="entry name" value="SERPIN"/>
    <property type="match status" value="1"/>
</dbReference>
<dbReference type="SUPFAM" id="SSF56574">
    <property type="entry name" value="Serpins"/>
    <property type="match status" value="1"/>
</dbReference>
<dbReference type="AlphaFoldDB" id="A0A022Q9J8"/>
<name>A0A022Q9J8_ERYGU</name>
<dbReference type="Pfam" id="PF00079">
    <property type="entry name" value="Serpin"/>
    <property type="match status" value="1"/>
</dbReference>
<reference evidence="4 5" key="1">
    <citation type="journal article" date="2013" name="Proc. Natl. Acad. Sci. U.S.A.">
        <title>Fine-scale variation in meiotic recombination in Mimulus inferred from population shotgun sequencing.</title>
        <authorList>
            <person name="Hellsten U."/>
            <person name="Wright K.M."/>
            <person name="Jenkins J."/>
            <person name="Shu S."/>
            <person name="Yuan Y."/>
            <person name="Wessler S.R."/>
            <person name="Schmutz J."/>
            <person name="Willis J.H."/>
            <person name="Rokhsar D.S."/>
        </authorList>
    </citation>
    <scope>NUCLEOTIDE SEQUENCE [LARGE SCALE GENOMIC DNA]</scope>
    <source>
        <strain evidence="5">cv. DUN x IM62</strain>
    </source>
</reference>
<evidence type="ECO:0000259" key="3">
    <source>
        <dbReference type="SMART" id="SM00093"/>
    </source>
</evidence>
<dbReference type="GO" id="GO:0005615">
    <property type="term" value="C:extracellular space"/>
    <property type="evidence" value="ECO:0000318"/>
    <property type="project" value="GO_Central"/>
</dbReference>
<dbReference type="InterPro" id="IPR042178">
    <property type="entry name" value="Serpin_sf_1"/>
</dbReference>
<evidence type="ECO:0000256" key="2">
    <source>
        <dbReference type="RuleBase" id="RU000411"/>
    </source>
</evidence>
<dbReference type="PROSITE" id="PS00284">
    <property type="entry name" value="SERPIN"/>
    <property type="match status" value="1"/>
</dbReference>
<dbReference type="PANTHER" id="PTHR11461:SF211">
    <property type="entry name" value="GH10112P-RELATED"/>
    <property type="match status" value="1"/>
</dbReference>
<feature type="domain" description="Serpin" evidence="3">
    <location>
        <begin position="16"/>
        <end position="344"/>
    </location>
</feature>
<evidence type="ECO:0000313" key="5">
    <source>
        <dbReference type="Proteomes" id="UP000030748"/>
    </source>
</evidence>
<evidence type="ECO:0000256" key="1">
    <source>
        <dbReference type="ARBA" id="ARBA00009500"/>
    </source>
</evidence>
<dbReference type="Proteomes" id="UP000030748">
    <property type="component" value="Unassembled WGS sequence"/>
</dbReference>
<dbReference type="STRING" id="4155.A0A022Q9J8"/>
<sequence>MDLRKSTLNHLAEVSLSLSKHVISAHAKDANVVFSPLSIHVLLGMIAAGSNGPTRDQLLGFLKSESIEELNSLSSHLVTRVFADGEPLRGPHLSLANGVWADEVVKEVNTWAEKETNGLIKDLLSSGSVEATTILIFANALYFKGAWKDIFMEYLTSDGEFFLVNGSSIHVPFMTGTKMQYARAFDGFKVLRREYKQGGDYSRRFSMYFFLPDAKDGLPALLEKVCSEPGFIEAHKPDRLVLLGKFRVPKFKIDFQFEVSDVLKGLGVMVGSSIDGESLFVSGMFQKAFIEVNEKGTEAAAVSHVRGGGYYEVELDFVADHPFLFVIREDVSAVVLFIGQLLNPLA</sequence>
<evidence type="ECO:0000313" key="4">
    <source>
        <dbReference type="EMBL" id="EYU25362.1"/>
    </source>
</evidence>
<dbReference type="InterPro" id="IPR036186">
    <property type="entry name" value="Serpin_sf"/>
</dbReference>
<dbReference type="InterPro" id="IPR000215">
    <property type="entry name" value="Serpin_fam"/>
</dbReference>
<dbReference type="CDD" id="cd02043">
    <property type="entry name" value="serpinP_plants"/>
    <property type="match status" value="1"/>
</dbReference>
<dbReference type="InterPro" id="IPR023795">
    <property type="entry name" value="Serpin_CS"/>
</dbReference>
<proteinExistence type="inferred from homology"/>
<comment type="similarity">
    <text evidence="1 2">Belongs to the serpin family.</text>
</comment>
<keyword evidence="5" id="KW-1185">Reference proteome</keyword>
<accession>A0A022Q9J8</accession>
<dbReference type="InterPro" id="IPR042185">
    <property type="entry name" value="Serpin_sf_2"/>
</dbReference>
<dbReference type="InterPro" id="IPR023796">
    <property type="entry name" value="Serpin_dom"/>
</dbReference>
<gene>
    <name evidence="4" type="ORF">MIMGU_mgv1a023989mg</name>
</gene>
<protein>
    <recommendedName>
        <fullName evidence="3">Serpin domain-containing protein</fullName>
    </recommendedName>
</protein>
<dbReference type="EMBL" id="KI632002">
    <property type="protein sequence ID" value="EYU25362.1"/>
    <property type="molecule type" value="Genomic_DNA"/>
</dbReference>
<dbReference type="GO" id="GO:0004867">
    <property type="term" value="F:serine-type endopeptidase inhibitor activity"/>
    <property type="evidence" value="ECO:0007669"/>
    <property type="project" value="InterPro"/>
</dbReference>
<dbReference type="Gene3D" id="2.30.39.10">
    <property type="entry name" value="Alpha-1-antitrypsin, domain 1"/>
    <property type="match status" value="1"/>
</dbReference>
<organism evidence="4 5">
    <name type="scientific">Erythranthe guttata</name>
    <name type="common">Yellow monkey flower</name>
    <name type="synonym">Mimulus guttatus</name>
    <dbReference type="NCBI Taxonomy" id="4155"/>
    <lineage>
        <taxon>Eukaryota</taxon>
        <taxon>Viridiplantae</taxon>
        <taxon>Streptophyta</taxon>
        <taxon>Embryophyta</taxon>
        <taxon>Tracheophyta</taxon>
        <taxon>Spermatophyta</taxon>
        <taxon>Magnoliopsida</taxon>
        <taxon>eudicotyledons</taxon>
        <taxon>Gunneridae</taxon>
        <taxon>Pentapetalae</taxon>
        <taxon>asterids</taxon>
        <taxon>lamiids</taxon>
        <taxon>Lamiales</taxon>
        <taxon>Phrymaceae</taxon>
        <taxon>Erythranthe</taxon>
    </lineage>
</organism>
<dbReference type="Gene3D" id="3.30.497.10">
    <property type="entry name" value="Antithrombin, subunit I, domain 2"/>
    <property type="match status" value="2"/>
</dbReference>